<name>A0ABU4RBQ3_9FLAO</name>
<evidence type="ECO:0000256" key="1">
    <source>
        <dbReference type="SAM" id="Phobius"/>
    </source>
</evidence>
<proteinExistence type="predicted"/>
<feature type="transmembrane region" description="Helical" evidence="1">
    <location>
        <begin position="48"/>
        <end position="67"/>
    </location>
</feature>
<keyword evidence="1" id="KW-1133">Transmembrane helix</keyword>
<evidence type="ECO:0000313" key="2">
    <source>
        <dbReference type="EMBL" id="MDX6189423.1"/>
    </source>
</evidence>
<evidence type="ECO:0000313" key="3">
    <source>
        <dbReference type="Proteomes" id="UP001273350"/>
    </source>
</evidence>
<feature type="transmembrane region" description="Helical" evidence="1">
    <location>
        <begin position="166"/>
        <end position="187"/>
    </location>
</feature>
<feature type="transmembrane region" description="Helical" evidence="1">
    <location>
        <begin position="134"/>
        <end position="154"/>
    </location>
</feature>
<dbReference type="InterPro" id="IPR043745">
    <property type="entry name" value="DUF5690"/>
</dbReference>
<gene>
    <name evidence="2" type="ORF">SGQ83_08700</name>
</gene>
<dbReference type="Proteomes" id="UP001273350">
    <property type="component" value="Unassembled WGS sequence"/>
</dbReference>
<feature type="transmembrane region" description="Helical" evidence="1">
    <location>
        <begin position="386"/>
        <end position="409"/>
    </location>
</feature>
<feature type="transmembrane region" description="Helical" evidence="1">
    <location>
        <begin position="259"/>
        <end position="281"/>
    </location>
</feature>
<protein>
    <submittedName>
        <fullName evidence="2">DUF5690 family protein</fullName>
    </submittedName>
</protein>
<dbReference type="InterPro" id="IPR036259">
    <property type="entry name" value="MFS_trans_sf"/>
</dbReference>
<keyword evidence="3" id="KW-1185">Reference proteome</keyword>
<feature type="transmembrane region" description="Helical" evidence="1">
    <location>
        <begin position="317"/>
        <end position="334"/>
    </location>
</feature>
<feature type="transmembrane region" description="Helical" evidence="1">
    <location>
        <begin position="79"/>
        <end position="97"/>
    </location>
</feature>
<dbReference type="RefSeq" id="WP_230002105.1">
    <property type="nucleotide sequence ID" value="NZ_CP087134.1"/>
</dbReference>
<feature type="transmembrane region" description="Helical" evidence="1">
    <location>
        <begin position="7"/>
        <end position="28"/>
    </location>
</feature>
<keyword evidence="1" id="KW-0812">Transmembrane</keyword>
<accession>A0ABU4RBQ3</accession>
<reference evidence="2 3" key="1">
    <citation type="submission" date="2023-11" db="EMBL/GenBank/DDBJ databases">
        <title>Unpublished Manusciprt.</title>
        <authorList>
            <person name="Saticioglu I.B."/>
            <person name="Ay H."/>
            <person name="Ajmi N."/>
            <person name="Altun S."/>
            <person name="Duman M."/>
        </authorList>
    </citation>
    <scope>NUCLEOTIDE SEQUENCE [LARGE SCALE GENOMIC DNA]</scope>
    <source>
        <strain evidence="2 3">Fl-318</strain>
    </source>
</reference>
<organism evidence="2 3">
    <name type="scientific">Flavobacterium cupriresistens</name>
    <dbReference type="NCBI Taxonomy" id="2893885"/>
    <lineage>
        <taxon>Bacteria</taxon>
        <taxon>Pseudomonadati</taxon>
        <taxon>Bacteroidota</taxon>
        <taxon>Flavobacteriia</taxon>
        <taxon>Flavobacteriales</taxon>
        <taxon>Flavobacteriaceae</taxon>
        <taxon>Flavobacterium</taxon>
    </lineage>
</organism>
<feature type="transmembrane region" description="Helical" evidence="1">
    <location>
        <begin position="354"/>
        <end position="374"/>
    </location>
</feature>
<feature type="transmembrane region" description="Helical" evidence="1">
    <location>
        <begin position="288"/>
        <end position="311"/>
    </location>
</feature>
<keyword evidence="1" id="KW-0472">Membrane</keyword>
<dbReference type="EMBL" id="JAWXVI010000004">
    <property type="protein sequence ID" value="MDX6189423.1"/>
    <property type="molecule type" value="Genomic_DNA"/>
</dbReference>
<dbReference type="SUPFAM" id="SSF103473">
    <property type="entry name" value="MFS general substrate transporter"/>
    <property type="match status" value="1"/>
</dbReference>
<feature type="transmembrane region" description="Helical" evidence="1">
    <location>
        <begin position="215"/>
        <end position="233"/>
    </location>
</feature>
<feature type="transmembrane region" description="Helical" evidence="1">
    <location>
        <begin position="103"/>
        <end position="122"/>
    </location>
</feature>
<dbReference type="Pfam" id="PF18943">
    <property type="entry name" value="DUF5690"/>
    <property type="match status" value="1"/>
</dbReference>
<comment type="caution">
    <text evidence="2">The sequence shown here is derived from an EMBL/GenBank/DDBJ whole genome shotgun (WGS) entry which is preliminary data.</text>
</comment>
<sequence>MSKKKSDISFVLTASLAAFGAYFCMYAFRKPFSVATFEGLEVFHIDYKILLIIAQVLGYVLSKFIGIKVISELKAKNRVFYLLGLIGIAEAALVLFALVPKPYNILCMFINGIPLGMIWGIVFSYLEGRKFTEILGVALSTSFIVSSGVVKSTGFFVMESWGFSPFWMPAITGLIFIPPLLFFAWLLERIPKPTAEDITLRSKRIPMSSKDRKKVVLKFLFPITLWILFYTYLTAFRDFRDNFARELWDSIGYKGDTSVYASSEVIVAVIVLLVLGAAFYFKDNMKALFFYHILLIIGSLSIGFSTLLFHFGTIGPYYWMVVSGFGLYICYVPFNSLFFDRFIAAFKIKGNAGFLIYLADAFGYLGSVSVLLYKNFGQSTLSWLNFFIDGAYIVAAMGVLVSIGSMVYLTKKKNKKKKENVKYNPLGVIQKSTNEFENNLFLNENKI</sequence>